<accession>A0A380SA19</accession>
<evidence type="ECO:0000259" key="1">
    <source>
        <dbReference type="Pfam" id="PF09643"/>
    </source>
</evidence>
<proteinExistence type="predicted"/>
<reference evidence="2 5" key="2">
    <citation type="submission" date="2019-07" db="EMBL/GenBank/DDBJ databases">
        <title>Whole genome shotgun sequence of Staphylococcus gallinarum NBRC 109767.</title>
        <authorList>
            <person name="Hosoyama A."/>
            <person name="Uohara A."/>
            <person name="Ohji S."/>
            <person name="Ichikawa N."/>
        </authorList>
    </citation>
    <scope>NUCLEOTIDE SEQUENCE [LARGE SCALE GENOMIC DNA]</scope>
    <source>
        <strain evidence="2 5">NBRC 109767</strain>
    </source>
</reference>
<dbReference type="SUPFAM" id="SSF159006">
    <property type="entry name" value="YopX-like"/>
    <property type="match status" value="1"/>
</dbReference>
<name>A0A380SA19_STAGA</name>
<evidence type="ECO:0000313" key="3">
    <source>
        <dbReference type="EMBL" id="SUQ38602.1"/>
    </source>
</evidence>
<evidence type="ECO:0000313" key="2">
    <source>
        <dbReference type="EMBL" id="GEQ06596.1"/>
    </source>
</evidence>
<feature type="domain" description="YopX protein" evidence="1">
    <location>
        <begin position="4"/>
        <end position="62"/>
    </location>
</feature>
<dbReference type="Pfam" id="PF09643">
    <property type="entry name" value="YopX"/>
    <property type="match status" value="1"/>
</dbReference>
<sequence length="63" mass="7451">MVVKFRAWDKKHKEMLKVVSINFDEKFIRGLSEVESNLDIESSYNFEDIELMQFTGVKDKHGI</sequence>
<dbReference type="OrthoDB" id="1809393at2"/>
<evidence type="ECO:0000313" key="5">
    <source>
        <dbReference type="Proteomes" id="UP000321057"/>
    </source>
</evidence>
<keyword evidence="5" id="KW-1185">Reference proteome</keyword>
<protein>
    <submittedName>
        <fullName evidence="3">YopX family protein</fullName>
    </submittedName>
</protein>
<evidence type="ECO:0000313" key="4">
    <source>
        <dbReference type="Proteomes" id="UP000255277"/>
    </source>
</evidence>
<dbReference type="InterPro" id="IPR019096">
    <property type="entry name" value="YopX_protein"/>
</dbReference>
<dbReference type="EMBL" id="BKAX01000007">
    <property type="protein sequence ID" value="GEQ06596.1"/>
    <property type="molecule type" value="Genomic_DNA"/>
</dbReference>
<gene>
    <name evidence="3" type="ORF">NCTC12195_04979</name>
    <name evidence="2" type="ORF">SGA02_24240</name>
</gene>
<dbReference type="Proteomes" id="UP000321057">
    <property type="component" value="Unassembled WGS sequence"/>
</dbReference>
<dbReference type="RefSeq" id="WP_042739631.1">
    <property type="nucleotide sequence ID" value="NZ_BKAX01000007.1"/>
</dbReference>
<dbReference type="EMBL" id="UHDK01000003">
    <property type="protein sequence ID" value="SUQ38602.1"/>
    <property type="molecule type" value="Genomic_DNA"/>
</dbReference>
<dbReference type="AlphaFoldDB" id="A0A380SA19"/>
<organism evidence="3 4">
    <name type="scientific">Staphylococcus gallinarum</name>
    <dbReference type="NCBI Taxonomy" id="1293"/>
    <lineage>
        <taxon>Bacteria</taxon>
        <taxon>Bacillati</taxon>
        <taxon>Bacillota</taxon>
        <taxon>Bacilli</taxon>
        <taxon>Bacillales</taxon>
        <taxon>Staphylococcaceae</taxon>
        <taxon>Staphylococcus</taxon>
    </lineage>
</organism>
<reference evidence="3 4" key="1">
    <citation type="submission" date="2018-06" db="EMBL/GenBank/DDBJ databases">
        <authorList>
            <consortium name="Pathogen Informatics"/>
            <person name="Doyle S."/>
        </authorList>
    </citation>
    <scope>NUCLEOTIDE SEQUENCE [LARGE SCALE GENOMIC DNA]</scope>
    <source>
        <strain evidence="3 4">NCTC12195</strain>
    </source>
</reference>
<dbReference type="Proteomes" id="UP000255277">
    <property type="component" value="Unassembled WGS sequence"/>
</dbReference>